<dbReference type="SMART" id="SM00382">
    <property type="entry name" value="AAA"/>
    <property type="match status" value="1"/>
</dbReference>
<dbReference type="SUPFAM" id="SSF52540">
    <property type="entry name" value="P-loop containing nucleoside triphosphate hydrolases"/>
    <property type="match status" value="1"/>
</dbReference>
<gene>
    <name evidence="9" type="ORF">LZC94_09700</name>
</gene>
<dbReference type="Pfam" id="PF09383">
    <property type="entry name" value="NIL"/>
    <property type="match status" value="1"/>
</dbReference>
<keyword evidence="2" id="KW-1003">Cell membrane</keyword>
<sequence length="326" mass="35242">MIRFQNVRKVYGTGEQALAALDDVTLHVPEGEIFGVLGQSGAGKSTLIRCVNLLERPTSGSVVVNGQEMTSLSPPELRKARQQIGIIFQHFNLLRSRTVAENIAFPLEVVGQPKAQRDTRVKELLSLVGLSDKINAYPSQLSGGQKQRVGIARALACEPKVLLSDEATSALDPQTTRSILDLLRDLNRRLKLTVLLITHEMTVVKHICDRVAVLRAGRVVEQGLVDELIVRPGSEIASEFFPRIVPPSGRNGAVLATITFAGASADEPILSSILRTYDVGINILGGGIETVREKRVGRLLLELSGPDANAARSHLERMGLLAEGAT</sequence>
<evidence type="ECO:0000256" key="3">
    <source>
        <dbReference type="ARBA" id="ARBA00022741"/>
    </source>
</evidence>
<dbReference type="InterPro" id="IPR045865">
    <property type="entry name" value="ACT-like_dom_sf"/>
</dbReference>
<evidence type="ECO:0000313" key="10">
    <source>
        <dbReference type="Proteomes" id="UP001370348"/>
    </source>
</evidence>
<dbReference type="InterPro" id="IPR027417">
    <property type="entry name" value="P-loop_NTPase"/>
</dbReference>
<dbReference type="PROSITE" id="PS00211">
    <property type="entry name" value="ABC_TRANSPORTER_1"/>
    <property type="match status" value="1"/>
</dbReference>
<keyword evidence="3" id="KW-0547">Nucleotide-binding</keyword>
<dbReference type="SUPFAM" id="SSF55021">
    <property type="entry name" value="ACT-like"/>
    <property type="match status" value="1"/>
</dbReference>
<evidence type="ECO:0000256" key="2">
    <source>
        <dbReference type="ARBA" id="ARBA00022475"/>
    </source>
</evidence>
<dbReference type="SMART" id="SM00930">
    <property type="entry name" value="NIL"/>
    <property type="match status" value="1"/>
</dbReference>
<dbReference type="InterPro" id="IPR003439">
    <property type="entry name" value="ABC_transporter-like_ATP-bd"/>
</dbReference>
<keyword evidence="10" id="KW-1185">Reference proteome</keyword>
<dbReference type="RefSeq" id="WP_394827173.1">
    <property type="nucleotide sequence ID" value="NZ_CP089984.1"/>
</dbReference>
<evidence type="ECO:0000259" key="8">
    <source>
        <dbReference type="PROSITE" id="PS50893"/>
    </source>
</evidence>
<dbReference type="Gene3D" id="3.40.50.300">
    <property type="entry name" value="P-loop containing nucleotide triphosphate hydrolases"/>
    <property type="match status" value="1"/>
</dbReference>
<dbReference type="InterPro" id="IPR041701">
    <property type="entry name" value="MetN_ABC"/>
</dbReference>
<evidence type="ECO:0000256" key="5">
    <source>
        <dbReference type="ARBA" id="ARBA00022967"/>
    </source>
</evidence>
<organism evidence="9 10">
    <name type="scientific">Pendulispora albinea</name>
    <dbReference type="NCBI Taxonomy" id="2741071"/>
    <lineage>
        <taxon>Bacteria</taxon>
        <taxon>Pseudomonadati</taxon>
        <taxon>Myxococcota</taxon>
        <taxon>Myxococcia</taxon>
        <taxon>Myxococcales</taxon>
        <taxon>Sorangiineae</taxon>
        <taxon>Pendulisporaceae</taxon>
        <taxon>Pendulispora</taxon>
    </lineage>
</organism>
<dbReference type="Gene3D" id="3.30.70.260">
    <property type="match status" value="1"/>
</dbReference>
<evidence type="ECO:0000256" key="7">
    <source>
        <dbReference type="ARBA" id="ARBA00023136"/>
    </source>
</evidence>
<evidence type="ECO:0000256" key="4">
    <source>
        <dbReference type="ARBA" id="ARBA00022840"/>
    </source>
</evidence>
<dbReference type="GO" id="GO:0005524">
    <property type="term" value="F:ATP binding"/>
    <property type="evidence" value="ECO:0007669"/>
    <property type="project" value="UniProtKB-KW"/>
</dbReference>
<name>A0ABZ2M3J0_9BACT</name>
<keyword evidence="4 9" id="KW-0067">ATP-binding</keyword>
<proteinExistence type="predicted"/>
<feature type="domain" description="ABC transporter" evidence="8">
    <location>
        <begin position="2"/>
        <end position="241"/>
    </location>
</feature>
<dbReference type="InterPro" id="IPR050086">
    <property type="entry name" value="MetN_ABC_transporter-like"/>
</dbReference>
<reference evidence="9 10" key="1">
    <citation type="submission" date="2021-12" db="EMBL/GenBank/DDBJ databases">
        <title>Discovery of the Pendulisporaceae a myxobacterial family with distinct sporulation behavior and unique specialized metabolism.</title>
        <authorList>
            <person name="Garcia R."/>
            <person name="Popoff A."/>
            <person name="Bader C.D."/>
            <person name="Loehr J."/>
            <person name="Walesch S."/>
            <person name="Walt C."/>
            <person name="Boldt J."/>
            <person name="Bunk B."/>
            <person name="Haeckl F.J.F.P.J."/>
            <person name="Gunesch A.P."/>
            <person name="Birkelbach J."/>
            <person name="Nuebel U."/>
            <person name="Pietschmann T."/>
            <person name="Bach T."/>
            <person name="Mueller R."/>
        </authorList>
    </citation>
    <scope>NUCLEOTIDE SEQUENCE [LARGE SCALE GENOMIC DNA]</scope>
    <source>
        <strain evidence="9 10">MSr11954</strain>
    </source>
</reference>
<keyword evidence="6" id="KW-0029">Amino-acid transport</keyword>
<keyword evidence="5" id="KW-1278">Translocase</keyword>
<evidence type="ECO:0000256" key="1">
    <source>
        <dbReference type="ARBA" id="ARBA00022448"/>
    </source>
</evidence>
<evidence type="ECO:0000256" key="6">
    <source>
        <dbReference type="ARBA" id="ARBA00022970"/>
    </source>
</evidence>
<dbReference type="InterPro" id="IPR017871">
    <property type="entry name" value="ABC_transporter-like_CS"/>
</dbReference>
<dbReference type="InterPro" id="IPR018449">
    <property type="entry name" value="NIL_domain"/>
</dbReference>
<dbReference type="PANTHER" id="PTHR43166:SF30">
    <property type="entry name" value="METHIONINE IMPORT ATP-BINDING PROTEIN METN"/>
    <property type="match status" value="1"/>
</dbReference>
<dbReference type="InterPro" id="IPR003593">
    <property type="entry name" value="AAA+_ATPase"/>
</dbReference>
<evidence type="ECO:0000313" key="9">
    <source>
        <dbReference type="EMBL" id="WXB17537.1"/>
    </source>
</evidence>
<keyword evidence="7" id="KW-0472">Membrane</keyword>
<dbReference type="Pfam" id="PF00005">
    <property type="entry name" value="ABC_tran"/>
    <property type="match status" value="1"/>
</dbReference>
<dbReference type="EMBL" id="CP089984">
    <property type="protein sequence ID" value="WXB17537.1"/>
    <property type="molecule type" value="Genomic_DNA"/>
</dbReference>
<protein>
    <submittedName>
        <fullName evidence="9">ATP-binding cassette domain-containing protein</fullName>
    </submittedName>
</protein>
<keyword evidence="1" id="KW-0813">Transport</keyword>
<dbReference type="PROSITE" id="PS50893">
    <property type="entry name" value="ABC_TRANSPORTER_2"/>
    <property type="match status" value="1"/>
</dbReference>
<dbReference type="CDD" id="cd03258">
    <property type="entry name" value="ABC_MetN_methionine_transporter"/>
    <property type="match status" value="1"/>
</dbReference>
<dbReference type="PANTHER" id="PTHR43166">
    <property type="entry name" value="AMINO ACID IMPORT ATP-BINDING PROTEIN"/>
    <property type="match status" value="1"/>
</dbReference>
<accession>A0ABZ2M3J0</accession>
<dbReference type="Proteomes" id="UP001370348">
    <property type="component" value="Chromosome"/>
</dbReference>